<proteinExistence type="inferred from homology"/>
<dbReference type="GO" id="GO:0004518">
    <property type="term" value="F:nuclease activity"/>
    <property type="evidence" value="ECO:0007669"/>
    <property type="project" value="UniProtKB-KW"/>
</dbReference>
<comment type="similarity">
    <text evidence="2 6">Belongs to the DXO/Dom3Z family.</text>
</comment>
<keyword evidence="6" id="KW-0547">Nucleotide-binding</keyword>
<dbReference type="PANTHER" id="PTHR12395:SF9">
    <property type="entry name" value="DECAPPING AND EXORIBONUCLEASE PROTEIN"/>
    <property type="match status" value="1"/>
</dbReference>
<dbReference type="AlphaFoldDB" id="A0A8H7Y2N4"/>
<comment type="catalytic activity">
    <reaction evidence="5">
        <text>a 5'-end NAD(+)-phospho-ribonucleoside in mRNA + H2O = a 5'-end phospho-ribonucleoside in mRNA + NAD(+) + H(+)</text>
        <dbReference type="Rhea" id="RHEA:60880"/>
        <dbReference type="Rhea" id="RHEA-COMP:15692"/>
        <dbReference type="Rhea" id="RHEA-COMP:15698"/>
        <dbReference type="ChEBI" id="CHEBI:15377"/>
        <dbReference type="ChEBI" id="CHEBI:15378"/>
        <dbReference type="ChEBI" id="CHEBI:57540"/>
        <dbReference type="ChEBI" id="CHEBI:138282"/>
        <dbReference type="ChEBI" id="CHEBI:144029"/>
    </reaction>
    <physiologicalReaction direction="left-to-right" evidence="5">
        <dbReference type="Rhea" id="RHEA:60881"/>
    </physiologicalReaction>
</comment>
<feature type="domain" description="RAI1-like" evidence="8">
    <location>
        <begin position="133"/>
        <end position="332"/>
    </location>
</feature>
<reference evidence="9" key="1">
    <citation type="submission" date="2021-02" db="EMBL/GenBank/DDBJ databases">
        <title>Psilocybe cubensis genome.</title>
        <authorList>
            <person name="Mckernan K.J."/>
            <person name="Crawford S."/>
            <person name="Trippe A."/>
            <person name="Kane L.T."/>
            <person name="Mclaughlin S."/>
        </authorList>
    </citation>
    <scope>NUCLEOTIDE SEQUENCE [LARGE SCALE GENOMIC DNA]</scope>
    <source>
        <strain evidence="9">MGC-MH-2018</strain>
    </source>
</reference>
<evidence type="ECO:0000256" key="7">
    <source>
        <dbReference type="SAM" id="MobiDB-lite"/>
    </source>
</evidence>
<evidence type="ECO:0000256" key="4">
    <source>
        <dbReference type="ARBA" id="ARBA00044692"/>
    </source>
</evidence>
<feature type="compositionally biased region" description="Gly residues" evidence="7">
    <location>
        <begin position="79"/>
        <end position="93"/>
    </location>
</feature>
<evidence type="ECO:0000313" key="9">
    <source>
        <dbReference type="EMBL" id="KAG5170068.1"/>
    </source>
</evidence>
<feature type="compositionally biased region" description="Basic and acidic residues" evidence="7">
    <location>
        <begin position="62"/>
        <end position="78"/>
    </location>
</feature>
<accession>A0A8H7Y2N4</accession>
<evidence type="ECO:0000256" key="3">
    <source>
        <dbReference type="ARBA" id="ARBA00044676"/>
    </source>
</evidence>
<dbReference type="EC" id="3.6.1.-" evidence="6"/>
<dbReference type="EMBL" id="JAFIQS010000004">
    <property type="protein sequence ID" value="KAG5170068.1"/>
    <property type="molecule type" value="Genomic_DNA"/>
</dbReference>
<keyword evidence="6" id="KW-0539">Nucleus</keyword>
<comment type="subcellular location">
    <subcellularLocation>
        <location evidence="6">Nucleus</location>
    </subcellularLocation>
</comment>
<dbReference type="GO" id="GO:0034353">
    <property type="term" value="F:mRNA 5'-diphosphatase activity"/>
    <property type="evidence" value="ECO:0007669"/>
    <property type="project" value="TreeGrafter"/>
</dbReference>
<feature type="domain" description="RAI1-like" evidence="8">
    <location>
        <begin position="333"/>
        <end position="439"/>
    </location>
</feature>
<evidence type="ECO:0000256" key="2">
    <source>
        <dbReference type="ARBA" id="ARBA00006562"/>
    </source>
</evidence>
<feature type="compositionally biased region" description="Low complexity" evidence="7">
    <location>
        <begin position="49"/>
        <end position="61"/>
    </location>
</feature>
<evidence type="ECO:0000256" key="1">
    <source>
        <dbReference type="ARBA" id="ARBA00001968"/>
    </source>
</evidence>
<dbReference type="GO" id="GO:0000166">
    <property type="term" value="F:nucleotide binding"/>
    <property type="evidence" value="ECO:0007669"/>
    <property type="project" value="UniProtKB-KW"/>
</dbReference>
<keyword evidence="6" id="KW-0694">RNA-binding</keyword>
<dbReference type="InterPro" id="IPR013961">
    <property type="entry name" value="RAI1"/>
</dbReference>
<evidence type="ECO:0000256" key="5">
    <source>
        <dbReference type="ARBA" id="ARBA00048124"/>
    </source>
</evidence>
<feature type="region of interest" description="Disordered" evidence="7">
    <location>
        <begin position="1"/>
        <end position="122"/>
    </location>
</feature>
<comment type="catalytic activity">
    <reaction evidence="3">
        <text>a 5'-end (N(7)-methyl 5'-triphosphoguanosine)-ribonucleoside-ribonucleotide in mRNA + H2O = a (N(7)-methyl 5'-triphosphoguanosine)-nucleoside + a 5'-end phospho-ribonucleoside in mRNA + H(+)</text>
        <dbReference type="Rhea" id="RHEA:66928"/>
        <dbReference type="Rhea" id="RHEA-COMP:15692"/>
        <dbReference type="Rhea" id="RHEA-COMP:17313"/>
        <dbReference type="ChEBI" id="CHEBI:15377"/>
        <dbReference type="ChEBI" id="CHEBI:15378"/>
        <dbReference type="ChEBI" id="CHEBI:138282"/>
        <dbReference type="ChEBI" id="CHEBI:172876"/>
        <dbReference type="ChEBI" id="CHEBI:172877"/>
    </reaction>
    <physiologicalReaction direction="left-to-right" evidence="3">
        <dbReference type="Rhea" id="RHEA:66929"/>
    </physiologicalReaction>
</comment>
<dbReference type="Pfam" id="PF08652">
    <property type="entry name" value="RAI1"/>
    <property type="match status" value="2"/>
</dbReference>
<protein>
    <recommendedName>
        <fullName evidence="6">Decapping nuclease</fullName>
        <ecNumber evidence="6">3.6.1.-</ecNumber>
    </recommendedName>
</protein>
<name>A0A8H7Y2N4_PSICU</name>
<dbReference type="GO" id="GO:0110155">
    <property type="term" value="P:NAD-cap decapping"/>
    <property type="evidence" value="ECO:0007669"/>
    <property type="project" value="TreeGrafter"/>
</dbReference>
<dbReference type="PANTHER" id="PTHR12395">
    <property type="entry name" value="DOM-3 RELATED"/>
    <property type="match status" value="1"/>
</dbReference>
<dbReference type="GO" id="GO:0000956">
    <property type="term" value="P:nuclear-transcribed mRNA catabolic process"/>
    <property type="evidence" value="ECO:0007669"/>
    <property type="project" value="TreeGrafter"/>
</dbReference>
<comment type="function">
    <text evidence="6">Decapping enzyme for NAD-capped RNAs: specifically hydrolyzes the nicotinamide adenine dinucleotide (NAD) cap from a subset of RNAs by removing the entire NAD moiety from the 5'-end of an NAD-capped RNA.</text>
</comment>
<dbReference type="GO" id="GO:0003723">
    <property type="term" value="F:RNA binding"/>
    <property type="evidence" value="ECO:0007669"/>
    <property type="project" value="UniProtKB-KW"/>
</dbReference>
<dbReference type="GO" id="GO:0046872">
    <property type="term" value="F:metal ion binding"/>
    <property type="evidence" value="ECO:0007669"/>
    <property type="project" value="UniProtKB-KW"/>
</dbReference>
<evidence type="ECO:0000259" key="8">
    <source>
        <dbReference type="Pfam" id="PF08652"/>
    </source>
</evidence>
<keyword evidence="6" id="KW-0378">Hydrolase</keyword>
<keyword evidence="6" id="KW-0479">Metal-binding</keyword>
<keyword evidence="6" id="KW-0540">Nuclease</keyword>
<comment type="catalytic activity">
    <reaction evidence="4">
        <text>a 5'-end triphospho-ribonucleoside in mRNA + H2O = a 5'-end phospho-ribonucleoside in mRNA + diphosphate + H(+)</text>
        <dbReference type="Rhea" id="RHEA:78683"/>
        <dbReference type="Rhea" id="RHEA-COMP:15692"/>
        <dbReference type="Rhea" id="RHEA-COMP:17164"/>
        <dbReference type="ChEBI" id="CHEBI:15377"/>
        <dbReference type="ChEBI" id="CHEBI:15378"/>
        <dbReference type="ChEBI" id="CHEBI:33019"/>
        <dbReference type="ChEBI" id="CHEBI:138282"/>
        <dbReference type="ChEBI" id="CHEBI:167618"/>
    </reaction>
    <physiologicalReaction direction="left-to-right" evidence="4">
        <dbReference type="Rhea" id="RHEA:78684"/>
    </physiologicalReaction>
</comment>
<comment type="caution">
    <text evidence="9">The sequence shown here is derived from an EMBL/GenBank/DDBJ whole genome shotgun (WGS) entry which is preliminary data.</text>
</comment>
<dbReference type="GO" id="GO:0005634">
    <property type="term" value="C:nucleus"/>
    <property type="evidence" value="ECO:0007669"/>
    <property type="project" value="UniProtKB-SubCell"/>
</dbReference>
<dbReference type="InterPro" id="IPR039039">
    <property type="entry name" value="RAI1-like_fam"/>
</dbReference>
<comment type="cofactor">
    <cofactor evidence="1 6">
        <name>a divalent metal cation</name>
        <dbReference type="ChEBI" id="CHEBI:60240"/>
    </cofactor>
</comment>
<sequence length="457" mass="50623">MSTSSTHPHPHPHPASPPPPSHSASHSRTLRKRRAEDEDGVGEGEGEGVEYTSASASASGRAGERPATRRRVEVDGRGVDGGGGGEGEGGGQRRGTQAFDASSRLTKEQQHTEPIFIPYPDPTKTTPNPIPFQQPTQLTSFSYTPAHIQEFNDAALRYFVDPPLGASLRYGYERWVRRPDERGRLDALLRALCKVRREAEGRGGFPEIGVVAWRGIMTKILTAPYENRDGWDLNVMLVNGTLYLEEHLTEERLNEKNNMNERQRSQTYYGYAFESYCTSETPPGQAAAGRTGRAHGEPVGWGGDVDTNVQWCSVVRTKLGDMRMIIGGEVDCEIVVGFRTPAGVVTTVQSFKTMQLPRMVRGKPGAWDPMVCMHWGAGLLRELKVLIDNARGDIVSDTSVWRARFVPGKGVSVAVLEGRELEEVVNGEERVGFLPRWYWDTWREASQGRRTHLASVI</sequence>
<organism evidence="9">
    <name type="scientific">Psilocybe cubensis</name>
    <name type="common">Psychedelic mushroom</name>
    <name type="synonym">Stropharia cubensis</name>
    <dbReference type="NCBI Taxonomy" id="181762"/>
    <lineage>
        <taxon>Eukaryota</taxon>
        <taxon>Fungi</taxon>
        <taxon>Dikarya</taxon>
        <taxon>Basidiomycota</taxon>
        <taxon>Agaricomycotina</taxon>
        <taxon>Agaricomycetes</taxon>
        <taxon>Agaricomycetidae</taxon>
        <taxon>Agaricales</taxon>
        <taxon>Agaricineae</taxon>
        <taxon>Strophariaceae</taxon>
        <taxon>Psilocybe</taxon>
    </lineage>
</organism>
<dbReference type="GO" id="GO:0005829">
    <property type="term" value="C:cytosol"/>
    <property type="evidence" value="ECO:0007669"/>
    <property type="project" value="TreeGrafter"/>
</dbReference>
<feature type="compositionally biased region" description="Acidic residues" evidence="7">
    <location>
        <begin position="37"/>
        <end position="48"/>
    </location>
</feature>
<gene>
    <name evidence="9" type="ORF">JR316_004452</name>
</gene>
<evidence type="ECO:0000256" key="6">
    <source>
        <dbReference type="RuleBase" id="RU367113"/>
    </source>
</evidence>